<reference evidence="11 12" key="1">
    <citation type="submission" date="2019-11" db="EMBL/GenBank/DDBJ databases">
        <title>Novel Deefgea species.</title>
        <authorList>
            <person name="Han J.-H."/>
        </authorList>
    </citation>
    <scope>NUCLEOTIDE SEQUENCE [LARGE SCALE GENOMIC DNA]</scope>
    <source>
        <strain evidence="11 12">LMG 24817</strain>
    </source>
</reference>
<evidence type="ECO:0000256" key="4">
    <source>
        <dbReference type="ARBA" id="ARBA00022729"/>
    </source>
</evidence>
<dbReference type="Pfam" id="PF01103">
    <property type="entry name" value="Omp85"/>
    <property type="match status" value="1"/>
</dbReference>
<dbReference type="Pfam" id="PF07244">
    <property type="entry name" value="POTRA"/>
    <property type="match status" value="5"/>
</dbReference>
<gene>
    <name evidence="8 11" type="primary">bamA</name>
    <name evidence="11" type="ORF">GM173_02845</name>
</gene>
<dbReference type="PANTHER" id="PTHR12815">
    <property type="entry name" value="SORTING AND ASSEMBLY MACHINERY SAMM50 PROTEIN FAMILY MEMBER"/>
    <property type="match status" value="1"/>
</dbReference>
<evidence type="ECO:0000256" key="5">
    <source>
        <dbReference type="ARBA" id="ARBA00022737"/>
    </source>
</evidence>
<evidence type="ECO:0000256" key="8">
    <source>
        <dbReference type="HAMAP-Rule" id="MF_01430"/>
    </source>
</evidence>
<protein>
    <recommendedName>
        <fullName evidence="8 9">Outer membrane protein assembly factor BamA</fullName>
    </recommendedName>
</protein>
<dbReference type="InterPro" id="IPR023707">
    <property type="entry name" value="OM_assembly_BamA"/>
</dbReference>
<feature type="chain" id="PRO_5044941981" description="Outer membrane protein assembly factor BamA" evidence="8">
    <location>
        <begin position="24"/>
        <end position="764"/>
    </location>
</feature>
<keyword evidence="4 8" id="KW-0732">Signal</keyword>
<dbReference type="PROSITE" id="PS51779">
    <property type="entry name" value="POTRA"/>
    <property type="match status" value="5"/>
</dbReference>
<comment type="subcellular location">
    <subcellularLocation>
        <location evidence="8">Cell outer membrane</location>
    </subcellularLocation>
    <subcellularLocation>
        <location evidence="1">Membrane</location>
    </subcellularLocation>
</comment>
<evidence type="ECO:0000256" key="3">
    <source>
        <dbReference type="ARBA" id="ARBA00022692"/>
    </source>
</evidence>
<feature type="domain" description="POTRA" evidence="10">
    <location>
        <begin position="269"/>
        <end position="347"/>
    </location>
</feature>
<dbReference type="InterPro" id="IPR039910">
    <property type="entry name" value="D15-like"/>
</dbReference>
<keyword evidence="5 8" id="KW-0677">Repeat</keyword>
<evidence type="ECO:0000256" key="7">
    <source>
        <dbReference type="ARBA" id="ARBA00023237"/>
    </source>
</evidence>
<keyword evidence="7 8" id="KW-0998">Cell outer membrane</keyword>
<proteinExistence type="inferred from homology"/>
<feature type="domain" description="POTRA" evidence="10">
    <location>
        <begin position="95"/>
        <end position="175"/>
    </location>
</feature>
<name>A0ABS2C8Q1_9NEIS</name>
<dbReference type="Proteomes" id="UP001195660">
    <property type="component" value="Unassembled WGS sequence"/>
</dbReference>
<keyword evidence="3 8" id="KW-0812">Transmembrane</keyword>
<evidence type="ECO:0000256" key="1">
    <source>
        <dbReference type="ARBA" id="ARBA00004370"/>
    </source>
</evidence>
<comment type="caution">
    <text evidence="11">The sequence shown here is derived from an EMBL/GenBank/DDBJ whole genome shotgun (WGS) entry which is preliminary data.</text>
</comment>
<keyword evidence="6 8" id="KW-0472">Membrane</keyword>
<feature type="domain" description="POTRA" evidence="10">
    <location>
        <begin position="27"/>
        <end position="94"/>
    </location>
</feature>
<evidence type="ECO:0000313" key="11">
    <source>
        <dbReference type="EMBL" id="MBM5570513.1"/>
    </source>
</evidence>
<feature type="domain" description="POTRA" evidence="10">
    <location>
        <begin position="350"/>
        <end position="424"/>
    </location>
</feature>
<organism evidence="11 12">
    <name type="scientific">Deefgea chitinilytica</name>
    <dbReference type="NCBI Taxonomy" id="570276"/>
    <lineage>
        <taxon>Bacteria</taxon>
        <taxon>Pseudomonadati</taxon>
        <taxon>Pseudomonadota</taxon>
        <taxon>Betaproteobacteria</taxon>
        <taxon>Neisseriales</taxon>
        <taxon>Chitinibacteraceae</taxon>
        <taxon>Deefgea</taxon>
    </lineage>
</organism>
<feature type="signal peptide" evidence="8">
    <location>
        <begin position="1"/>
        <end position="23"/>
    </location>
</feature>
<evidence type="ECO:0000256" key="2">
    <source>
        <dbReference type="ARBA" id="ARBA00022452"/>
    </source>
</evidence>
<dbReference type="EMBL" id="WOFE01000001">
    <property type="protein sequence ID" value="MBM5570513.1"/>
    <property type="molecule type" value="Genomic_DNA"/>
</dbReference>
<dbReference type="NCBIfam" id="TIGR03303">
    <property type="entry name" value="OM_YaeT"/>
    <property type="match status" value="1"/>
</dbReference>
<keyword evidence="2 8" id="KW-1134">Transmembrane beta strand</keyword>
<dbReference type="HAMAP" id="MF_01430">
    <property type="entry name" value="OM_assembly_BamA"/>
    <property type="match status" value="1"/>
</dbReference>
<dbReference type="RefSeq" id="WP_203569807.1">
    <property type="nucleotide sequence ID" value="NZ_WOFE01000001.1"/>
</dbReference>
<dbReference type="InterPro" id="IPR010827">
    <property type="entry name" value="BamA/TamA_POTRA"/>
</dbReference>
<dbReference type="PANTHER" id="PTHR12815:SF23">
    <property type="entry name" value="OUTER MEMBRANE PROTEIN ASSEMBLY FACTOR BAMA"/>
    <property type="match status" value="1"/>
</dbReference>
<comment type="function">
    <text evidence="8">Part of the outer membrane protein assembly complex, which is involved in assembly and insertion of beta-barrel proteins into the outer membrane.</text>
</comment>
<accession>A0ABS2C8Q1</accession>
<dbReference type="Gene3D" id="2.40.160.50">
    <property type="entry name" value="membrane protein fhac: a member of the omp85/tpsb transporter family"/>
    <property type="match status" value="1"/>
</dbReference>
<evidence type="ECO:0000259" key="10">
    <source>
        <dbReference type="PROSITE" id="PS51779"/>
    </source>
</evidence>
<dbReference type="InterPro" id="IPR000184">
    <property type="entry name" value="Bac_surfAg_D15"/>
</dbReference>
<dbReference type="InterPro" id="IPR034746">
    <property type="entry name" value="POTRA"/>
</dbReference>
<comment type="similarity">
    <text evidence="8">Belongs to the BamA family.</text>
</comment>
<keyword evidence="12" id="KW-1185">Reference proteome</keyword>
<evidence type="ECO:0000313" key="12">
    <source>
        <dbReference type="Proteomes" id="UP001195660"/>
    </source>
</evidence>
<feature type="domain" description="POTRA" evidence="10">
    <location>
        <begin position="178"/>
        <end position="266"/>
    </location>
</feature>
<sequence length="764" mass="84913" precursor="true">MKFKSMYVLLAAAFASLSLAAQAFDPITVQDIRVEGLQRTDPGTVFNYLNVKVGDRFDQAQASEAIRSLFTTGFFDDVRIEVDGNILVITVEERPTVAQINVNGAKMLEKDQVKAAFKGQNLAEGRIFQQEVLEAAVNELKQQYFARGRYSVDVKTTVTKLDRNRVGIQIDITEGDVAKIKAINFVGNKVFSQSDLVARMSLTTPTWMTWYTKSDQYSKQKFSGDLEAIKSLYLDSGYLNFAIESTQVALSEDKADMFLTINLREGDLYKVGEVTFAGNFSLPTAELEKLVTAEKGEVFSRENINKSTAAIIERLGVEGYAFPNVNAVPTIDEEHKTVAFTFYIDPGKTTSVRRINIYGNNLTKDQVLRREVRQMESAPYDLAKIKRSKERLQQLDFFSEVNIDTPVVPESVDQVDVNINVVEKKTGNLNFGVGYGQGEGAIFQASVSQANFLGTGKRFAADINTSQVSKTFSLSMNNPYATPDGVSFGWTAYLRDTDPGEMDLGQYKISSKGVGFNFGMPTTEYNSLGLSVNVENMQFDTTKDSPTYVLDYIKEFGDSTMIYSLGANWGTDSRDSATFPTKGLLLKTSAEIGVPPSDINYYKLNFQSQYFYSLPTKKPYTFMWNIELGYGGVYSGSEDYPFYKNFYAGGVNSVRGYKSGSLGPRDNAGNSMGGSTRFVNNFEVYVPVPGMKDDKSMRLSAFYDAGNIWTYDQNIDFTSLQQSAGVGFTWISPIGPLKLIYAYPINAAPDAKKQSVQFQIGQIF</sequence>
<dbReference type="PIRSF" id="PIRSF006076">
    <property type="entry name" value="OM_assembly_OMP85"/>
    <property type="match status" value="1"/>
</dbReference>
<evidence type="ECO:0000256" key="9">
    <source>
        <dbReference type="NCBIfam" id="TIGR03303"/>
    </source>
</evidence>
<comment type="subunit">
    <text evidence="8">Part of the Bam complex.</text>
</comment>
<evidence type="ECO:0000256" key="6">
    <source>
        <dbReference type="ARBA" id="ARBA00023136"/>
    </source>
</evidence>
<dbReference type="Gene3D" id="3.10.20.310">
    <property type="entry name" value="membrane protein fhac"/>
    <property type="match status" value="5"/>
</dbReference>